<dbReference type="PROSITE" id="PS00211">
    <property type="entry name" value="ABC_TRANSPORTER_1"/>
    <property type="match status" value="1"/>
</dbReference>
<dbReference type="Gene3D" id="3.40.50.300">
    <property type="entry name" value="P-loop containing nucleotide triphosphate hydrolases"/>
    <property type="match status" value="1"/>
</dbReference>
<evidence type="ECO:0000313" key="9">
    <source>
        <dbReference type="EMBL" id="HFH28038.1"/>
    </source>
</evidence>
<sequence length="375" mass="40594">MTAKTSVSVTLQGVTKRFKNTKGRPDVIAVHESDFVVAPGELVTLLGPSGCGKTTTLRMIAGFELPSAGKIFIGNEDVTMLPPNSRDTATVFQSYGLFPHMTVAENVAYGLKLRKKSSDEIEKKVQETLALVGLTHLADRAPGRLSGGQQQRVALARSLIVEPSVLLLDEPLSNLDALLREQMRIEIRRIQKSLGITAVYVTHDRIEAMSLSDRVIVMKDGEIQQIGTPQGIYEDPVSTFVAGFVGKVVLFPVEVLGSTQSSGTSDANQAWTCKLGNRQLTVHRSAPKVSPNSQAMLMARPESLRLAEPGTGLVDGRVKMNVYLGHSIESFIETPFGEMLVQIDDPASKKVYAEGSAVAITADTDRLRLLPANNQ</sequence>
<dbReference type="GO" id="GO:0016887">
    <property type="term" value="F:ATP hydrolysis activity"/>
    <property type="evidence" value="ECO:0007669"/>
    <property type="project" value="InterPro"/>
</dbReference>
<evidence type="ECO:0000256" key="4">
    <source>
        <dbReference type="ARBA" id="ARBA00022741"/>
    </source>
</evidence>
<reference evidence="9" key="1">
    <citation type="journal article" date="2020" name="mSystems">
        <title>Genome- and Community-Level Interaction Insights into Carbon Utilization and Element Cycling Functions of Hydrothermarchaeota in Hydrothermal Sediment.</title>
        <authorList>
            <person name="Zhou Z."/>
            <person name="Liu Y."/>
            <person name="Xu W."/>
            <person name="Pan J."/>
            <person name="Luo Z.H."/>
            <person name="Li M."/>
        </authorList>
    </citation>
    <scope>NUCLEOTIDE SEQUENCE [LARGE SCALE GENOMIC DNA]</scope>
    <source>
        <strain evidence="9">SpSt-503</strain>
    </source>
</reference>
<keyword evidence="5 9" id="KW-0067">ATP-binding</keyword>
<gene>
    <name evidence="9" type="ORF">ENS59_00785</name>
</gene>
<evidence type="ECO:0000256" key="5">
    <source>
        <dbReference type="ARBA" id="ARBA00022840"/>
    </source>
</evidence>
<dbReference type="Gene3D" id="2.40.50.100">
    <property type="match status" value="1"/>
</dbReference>
<dbReference type="Pfam" id="PF08402">
    <property type="entry name" value="TOBE_2"/>
    <property type="match status" value="1"/>
</dbReference>
<name>A0A7C3I1Q2_9SPIR</name>
<keyword evidence="7" id="KW-0472">Membrane</keyword>
<dbReference type="GO" id="GO:0140359">
    <property type="term" value="F:ABC-type transporter activity"/>
    <property type="evidence" value="ECO:0007669"/>
    <property type="project" value="UniProtKB-ARBA"/>
</dbReference>
<keyword evidence="3" id="KW-0997">Cell inner membrane</keyword>
<evidence type="ECO:0000256" key="7">
    <source>
        <dbReference type="ARBA" id="ARBA00023136"/>
    </source>
</evidence>
<dbReference type="FunFam" id="3.40.50.300:FF:000042">
    <property type="entry name" value="Maltose/maltodextrin ABC transporter, ATP-binding protein"/>
    <property type="match status" value="1"/>
</dbReference>
<dbReference type="SUPFAM" id="SSF50331">
    <property type="entry name" value="MOP-like"/>
    <property type="match status" value="1"/>
</dbReference>
<feature type="domain" description="ABC transporter" evidence="8">
    <location>
        <begin position="9"/>
        <end position="245"/>
    </location>
</feature>
<accession>A0A7C3I1Q2</accession>
<proteinExistence type="predicted"/>
<protein>
    <submittedName>
        <fullName evidence="9">ABC transporter ATP-binding protein</fullName>
    </submittedName>
</protein>
<dbReference type="SMART" id="SM00382">
    <property type="entry name" value="AAA"/>
    <property type="match status" value="1"/>
</dbReference>
<dbReference type="PROSITE" id="PS50893">
    <property type="entry name" value="ABC_TRANSPORTER_2"/>
    <property type="match status" value="1"/>
</dbReference>
<evidence type="ECO:0000256" key="3">
    <source>
        <dbReference type="ARBA" id="ARBA00022519"/>
    </source>
</evidence>
<evidence type="ECO:0000256" key="2">
    <source>
        <dbReference type="ARBA" id="ARBA00022475"/>
    </source>
</evidence>
<evidence type="ECO:0000256" key="6">
    <source>
        <dbReference type="ARBA" id="ARBA00022967"/>
    </source>
</evidence>
<dbReference type="PANTHER" id="PTHR42781">
    <property type="entry name" value="SPERMIDINE/PUTRESCINE IMPORT ATP-BINDING PROTEIN POTA"/>
    <property type="match status" value="1"/>
</dbReference>
<dbReference type="InterPro" id="IPR003439">
    <property type="entry name" value="ABC_transporter-like_ATP-bd"/>
</dbReference>
<dbReference type="SUPFAM" id="SSF52540">
    <property type="entry name" value="P-loop containing nucleoside triphosphate hydrolases"/>
    <property type="match status" value="1"/>
</dbReference>
<keyword evidence="2" id="KW-1003">Cell membrane</keyword>
<evidence type="ECO:0000256" key="1">
    <source>
        <dbReference type="ARBA" id="ARBA00022448"/>
    </source>
</evidence>
<dbReference type="Pfam" id="PF00005">
    <property type="entry name" value="ABC_tran"/>
    <property type="match status" value="1"/>
</dbReference>
<dbReference type="PANTHER" id="PTHR42781:SF1">
    <property type="entry name" value="THIAMINE IMPORT ATP-BINDING PROTEIN THIQ"/>
    <property type="match status" value="1"/>
</dbReference>
<comment type="caution">
    <text evidence="9">The sequence shown here is derived from an EMBL/GenBank/DDBJ whole genome shotgun (WGS) entry which is preliminary data.</text>
</comment>
<dbReference type="EMBL" id="DSVL01000024">
    <property type="protein sequence ID" value="HFH28038.1"/>
    <property type="molecule type" value="Genomic_DNA"/>
</dbReference>
<dbReference type="InterPro" id="IPR013611">
    <property type="entry name" value="Transp-assoc_OB_typ2"/>
</dbReference>
<dbReference type="InterPro" id="IPR027417">
    <property type="entry name" value="P-loop_NTPase"/>
</dbReference>
<evidence type="ECO:0000259" key="8">
    <source>
        <dbReference type="PROSITE" id="PS50893"/>
    </source>
</evidence>
<keyword evidence="4" id="KW-0547">Nucleotide-binding</keyword>
<dbReference type="InterPro" id="IPR050093">
    <property type="entry name" value="ABC_SmlMolc_Importer"/>
</dbReference>
<dbReference type="GO" id="GO:0005524">
    <property type="term" value="F:ATP binding"/>
    <property type="evidence" value="ECO:0007669"/>
    <property type="project" value="UniProtKB-KW"/>
</dbReference>
<dbReference type="InterPro" id="IPR003593">
    <property type="entry name" value="AAA+_ATPase"/>
</dbReference>
<dbReference type="GO" id="GO:0043190">
    <property type="term" value="C:ATP-binding cassette (ABC) transporter complex"/>
    <property type="evidence" value="ECO:0007669"/>
    <property type="project" value="InterPro"/>
</dbReference>
<dbReference type="AlphaFoldDB" id="A0A7C3I1Q2"/>
<keyword evidence="6" id="KW-1278">Translocase</keyword>
<dbReference type="InterPro" id="IPR008995">
    <property type="entry name" value="Mo/tungstate-bd_C_term_dom"/>
</dbReference>
<dbReference type="InterPro" id="IPR017871">
    <property type="entry name" value="ABC_transporter-like_CS"/>
</dbReference>
<keyword evidence="1" id="KW-0813">Transport</keyword>
<organism evidence="9">
    <name type="scientific">Gracilinema caldarium</name>
    <dbReference type="NCBI Taxonomy" id="215591"/>
    <lineage>
        <taxon>Bacteria</taxon>
        <taxon>Pseudomonadati</taxon>
        <taxon>Spirochaetota</taxon>
        <taxon>Spirochaetia</taxon>
        <taxon>Spirochaetales</taxon>
        <taxon>Breznakiellaceae</taxon>
        <taxon>Gracilinema</taxon>
    </lineage>
</organism>